<reference evidence="6" key="1">
    <citation type="submission" date="2016-10" db="EMBL/GenBank/DDBJ databases">
        <authorList>
            <person name="Varghese N."/>
            <person name="Submissions S."/>
        </authorList>
    </citation>
    <scope>NUCLEOTIDE SEQUENCE [LARGE SCALE GENOMIC DNA]</scope>
    <source>
        <strain evidence="6">DSM 24767</strain>
    </source>
</reference>
<dbReference type="Pfam" id="PF04967">
    <property type="entry name" value="HTH_10"/>
    <property type="match status" value="1"/>
</dbReference>
<evidence type="ECO:0000313" key="6">
    <source>
        <dbReference type="Proteomes" id="UP000198848"/>
    </source>
</evidence>
<accession>A0A1H1C3A0</accession>
<gene>
    <name evidence="5" type="ORF">SAMN04489842_1249</name>
</gene>
<dbReference type="Proteomes" id="UP000198848">
    <property type="component" value="Unassembled WGS sequence"/>
</dbReference>
<dbReference type="PANTHER" id="PTHR34236:SF1">
    <property type="entry name" value="DIMETHYL SULFOXIDE REDUCTASE TRANSCRIPTIONAL ACTIVATOR"/>
    <property type="match status" value="1"/>
</dbReference>
<evidence type="ECO:0000256" key="2">
    <source>
        <dbReference type="ARBA" id="ARBA00023163"/>
    </source>
</evidence>
<name>A0A1H1C3A0_NATTX</name>
<dbReference type="PANTHER" id="PTHR34236">
    <property type="entry name" value="DIMETHYL SULFOXIDE REDUCTASE TRANSCRIPTIONAL ACTIVATOR"/>
    <property type="match status" value="1"/>
</dbReference>
<protein>
    <recommendedName>
        <fullName evidence="7">HTH DNA binding domain-containing protein</fullName>
    </recommendedName>
</protein>
<dbReference type="OrthoDB" id="202021at2157"/>
<evidence type="ECO:0008006" key="7">
    <source>
        <dbReference type="Google" id="ProtNLM"/>
    </source>
</evidence>
<dbReference type="AlphaFoldDB" id="A0A1H1C3A0"/>
<keyword evidence="2" id="KW-0804">Transcription</keyword>
<organism evidence="5 6">
    <name type="scientific">Natronobacterium texcoconense</name>
    <dbReference type="NCBI Taxonomy" id="1095778"/>
    <lineage>
        <taxon>Archaea</taxon>
        <taxon>Methanobacteriati</taxon>
        <taxon>Methanobacteriota</taxon>
        <taxon>Stenosarchaea group</taxon>
        <taxon>Halobacteria</taxon>
        <taxon>Halobacteriales</taxon>
        <taxon>Natrialbaceae</taxon>
        <taxon>Natronobacterium</taxon>
    </lineage>
</organism>
<evidence type="ECO:0000256" key="1">
    <source>
        <dbReference type="ARBA" id="ARBA00023015"/>
    </source>
</evidence>
<dbReference type="Pfam" id="PF15915">
    <property type="entry name" value="BAT"/>
    <property type="match status" value="1"/>
</dbReference>
<sequence length="216" mass="24315">MALIVEYELRTPVLRPAEATDNRIHLEEGYSTESGALKLLFWAIGEESESFQATVRDDQNVIELSLLEETVDRRLYSVTLTDRAANKLTYPLAAEHDIVILEGVVTDSTLVRARAPSREALYAYRDSCLERNVGFRVKRIYQEKERATDRYGITESQREALLAAFEAGYFAVPRDTSLSDISAELGISDQALSARLRRGQANLLAQTLGKDLPRFE</sequence>
<evidence type="ECO:0000259" key="4">
    <source>
        <dbReference type="Pfam" id="PF15915"/>
    </source>
</evidence>
<keyword evidence="6" id="KW-1185">Reference proteome</keyword>
<feature type="domain" description="HTH bat-type" evidence="3">
    <location>
        <begin position="153"/>
        <end position="204"/>
    </location>
</feature>
<feature type="domain" description="Bacterioopsin transcriptional activator GAF and HTH associated" evidence="4">
    <location>
        <begin position="11"/>
        <end position="121"/>
    </location>
</feature>
<evidence type="ECO:0000313" key="5">
    <source>
        <dbReference type="EMBL" id="SDQ58564.1"/>
    </source>
</evidence>
<evidence type="ECO:0000259" key="3">
    <source>
        <dbReference type="Pfam" id="PF04967"/>
    </source>
</evidence>
<dbReference type="InterPro" id="IPR031803">
    <property type="entry name" value="BAT_GAF/HTH-assoc"/>
</dbReference>
<dbReference type="STRING" id="1095778.SAMN04489842_1249"/>
<keyword evidence="1" id="KW-0805">Transcription regulation</keyword>
<dbReference type="RefSeq" id="WP_090378830.1">
    <property type="nucleotide sequence ID" value="NZ_FNLC01000001.1"/>
</dbReference>
<proteinExistence type="predicted"/>
<dbReference type="EMBL" id="FNLC01000001">
    <property type="protein sequence ID" value="SDQ58564.1"/>
    <property type="molecule type" value="Genomic_DNA"/>
</dbReference>
<dbReference type="InterPro" id="IPR007050">
    <property type="entry name" value="HTH_bacterioopsin"/>
</dbReference>